<organism evidence="8 9">
    <name type="scientific">Petrolisthes manimaculis</name>
    <dbReference type="NCBI Taxonomy" id="1843537"/>
    <lineage>
        <taxon>Eukaryota</taxon>
        <taxon>Metazoa</taxon>
        <taxon>Ecdysozoa</taxon>
        <taxon>Arthropoda</taxon>
        <taxon>Crustacea</taxon>
        <taxon>Multicrustacea</taxon>
        <taxon>Malacostraca</taxon>
        <taxon>Eumalacostraca</taxon>
        <taxon>Eucarida</taxon>
        <taxon>Decapoda</taxon>
        <taxon>Pleocyemata</taxon>
        <taxon>Anomura</taxon>
        <taxon>Galatheoidea</taxon>
        <taxon>Porcellanidae</taxon>
        <taxon>Petrolisthes</taxon>
    </lineage>
</organism>
<evidence type="ECO:0000256" key="3">
    <source>
        <dbReference type="ARBA" id="ARBA00022692"/>
    </source>
</evidence>
<dbReference type="PANTHER" id="PTHR12316:SF17">
    <property type="entry name" value="NINJURIN C, ISOFORM D"/>
    <property type="match status" value="1"/>
</dbReference>
<dbReference type="GO" id="GO:0042246">
    <property type="term" value="P:tissue regeneration"/>
    <property type="evidence" value="ECO:0007669"/>
    <property type="project" value="InterPro"/>
</dbReference>
<proteinExistence type="inferred from homology"/>
<evidence type="ECO:0000256" key="4">
    <source>
        <dbReference type="ARBA" id="ARBA00022889"/>
    </source>
</evidence>
<dbReference type="Proteomes" id="UP001292094">
    <property type="component" value="Unassembled WGS sequence"/>
</dbReference>
<evidence type="ECO:0000256" key="1">
    <source>
        <dbReference type="ARBA" id="ARBA00004141"/>
    </source>
</evidence>
<keyword evidence="4" id="KW-0130">Cell adhesion</keyword>
<comment type="similarity">
    <text evidence="2">Belongs to the ninjurin family.</text>
</comment>
<reference evidence="8" key="1">
    <citation type="submission" date="2023-11" db="EMBL/GenBank/DDBJ databases">
        <title>Genome assemblies of two species of porcelain crab, Petrolisthes cinctipes and Petrolisthes manimaculis (Anomura: Porcellanidae).</title>
        <authorList>
            <person name="Angst P."/>
        </authorList>
    </citation>
    <scope>NUCLEOTIDE SEQUENCE</scope>
    <source>
        <strain evidence="8">PB745_02</strain>
        <tissue evidence="8">Gill</tissue>
    </source>
</reference>
<comment type="caution">
    <text evidence="8">The sequence shown here is derived from an EMBL/GenBank/DDBJ whole genome shotgun (WGS) entry which is preliminary data.</text>
</comment>
<dbReference type="GO" id="GO:0016020">
    <property type="term" value="C:membrane"/>
    <property type="evidence" value="ECO:0007669"/>
    <property type="project" value="UniProtKB-SubCell"/>
</dbReference>
<dbReference type="InterPro" id="IPR007007">
    <property type="entry name" value="Ninjurin"/>
</dbReference>
<dbReference type="PANTHER" id="PTHR12316">
    <property type="entry name" value="NINJURIN-RELATED"/>
    <property type="match status" value="1"/>
</dbReference>
<dbReference type="EMBL" id="JAWZYT010000646">
    <property type="protein sequence ID" value="KAK4320685.1"/>
    <property type="molecule type" value="Genomic_DNA"/>
</dbReference>
<keyword evidence="5 7" id="KW-1133">Transmembrane helix</keyword>
<keyword evidence="9" id="KW-1185">Reference proteome</keyword>
<evidence type="ECO:0000313" key="9">
    <source>
        <dbReference type="Proteomes" id="UP001292094"/>
    </source>
</evidence>
<evidence type="ECO:0008006" key="10">
    <source>
        <dbReference type="Google" id="ProtNLM"/>
    </source>
</evidence>
<dbReference type="AlphaFoldDB" id="A0AAE1Q5J8"/>
<sequence length="161" mass="17611">MATNGYTYSGMAPIEVPPPTSRQDLNILKRNMTIAKGFLDISLLSANANQLRNIMNYGNSENNTYYVIVTGIIISLILQVAAGVLLIITERFDLNNEDDDEWNDRMNTAVTCIIFVVLLVNVFVSSFGVDVVNPNTTNNLIPHLNPNTPPSSGGIVTLHST</sequence>
<gene>
    <name evidence="8" type="ORF">Pmani_008467</name>
</gene>
<feature type="transmembrane region" description="Helical" evidence="7">
    <location>
        <begin position="109"/>
        <end position="129"/>
    </location>
</feature>
<feature type="transmembrane region" description="Helical" evidence="7">
    <location>
        <begin position="65"/>
        <end position="88"/>
    </location>
</feature>
<keyword evidence="3 7" id="KW-0812">Transmembrane</keyword>
<keyword evidence="6 7" id="KW-0472">Membrane</keyword>
<evidence type="ECO:0000256" key="7">
    <source>
        <dbReference type="SAM" id="Phobius"/>
    </source>
</evidence>
<dbReference type="Pfam" id="PF04923">
    <property type="entry name" value="Ninjurin"/>
    <property type="match status" value="1"/>
</dbReference>
<evidence type="ECO:0000256" key="6">
    <source>
        <dbReference type="ARBA" id="ARBA00023136"/>
    </source>
</evidence>
<name>A0AAE1Q5J8_9EUCA</name>
<evidence type="ECO:0000256" key="5">
    <source>
        <dbReference type="ARBA" id="ARBA00022989"/>
    </source>
</evidence>
<evidence type="ECO:0000256" key="2">
    <source>
        <dbReference type="ARBA" id="ARBA00008141"/>
    </source>
</evidence>
<dbReference type="GO" id="GO:0007155">
    <property type="term" value="P:cell adhesion"/>
    <property type="evidence" value="ECO:0007669"/>
    <property type="project" value="UniProtKB-KW"/>
</dbReference>
<comment type="subcellular location">
    <subcellularLocation>
        <location evidence="1">Membrane</location>
        <topology evidence="1">Multi-pass membrane protein</topology>
    </subcellularLocation>
</comment>
<evidence type="ECO:0000313" key="8">
    <source>
        <dbReference type="EMBL" id="KAK4320685.1"/>
    </source>
</evidence>
<accession>A0AAE1Q5J8</accession>
<protein>
    <recommendedName>
        <fullName evidence="10">Ninjurin-2</fullName>
    </recommendedName>
</protein>